<dbReference type="SUPFAM" id="SSF46689">
    <property type="entry name" value="Homeodomain-like"/>
    <property type="match status" value="1"/>
</dbReference>
<dbReference type="Proteomes" id="UP000019141">
    <property type="component" value="Unassembled WGS sequence"/>
</dbReference>
<comment type="caution">
    <text evidence="1">The sequence shown here is derived from an EMBL/GenBank/DDBJ whole genome shotgun (WGS) entry which is preliminary data.</text>
</comment>
<sequence length="78" mass="8543">MHRIVVNPEILGGKPIVDGTRLSVAHILGLLAHGMSHTEIVEAYPELTMDDVKAVIQYAADALHNDVLIEVKTSEETR</sequence>
<dbReference type="EMBL" id="AZHW01001134">
    <property type="protein sequence ID" value="ETW94001.1"/>
    <property type="molecule type" value="Genomic_DNA"/>
</dbReference>
<proteinExistence type="predicted"/>
<evidence type="ECO:0008006" key="3">
    <source>
        <dbReference type="Google" id="ProtNLM"/>
    </source>
</evidence>
<dbReference type="AlphaFoldDB" id="W4L9I7"/>
<dbReference type="Pfam" id="PF04255">
    <property type="entry name" value="DUF433"/>
    <property type="match status" value="1"/>
</dbReference>
<dbReference type="PANTHER" id="PTHR34849:SF3">
    <property type="entry name" value="SSR2962 PROTEIN"/>
    <property type="match status" value="1"/>
</dbReference>
<dbReference type="InterPro" id="IPR007367">
    <property type="entry name" value="DUF433"/>
</dbReference>
<accession>W4L9I7</accession>
<dbReference type="HOGENOM" id="CLU_126005_2_0_7"/>
<dbReference type="Gene3D" id="1.10.10.10">
    <property type="entry name" value="Winged helix-like DNA-binding domain superfamily/Winged helix DNA-binding domain"/>
    <property type="match status" value="1"/>
</dbReference>
<dbReference type="InterPro" id="IPR009057">
    <property type="entry name" value="Homeodomain-like_sf"/>
</dbReference>
<evidence type="ECO:0000313" key="1">
    <source>
        <dbReference type="EMBL" id="ETW94001.1"/>
    </source>
</evidence>
<dbReference type="PANTHER" id="PTHR34849">
    <property type="entry name" value="SSL5025 PROTEIN"/>
    <property type="match status" value="1"/>
</dbReference>
<keyword evidence="2" id="KW-1185">Reference proteome</keyword>
<evidence type="ECO:0000313" key="2">
    <source>
        <dbReference type="Proteomes" id="UP000019141"/>
    </source>
</evidence>
<name>W4L9I7_ENTF1</name>
<dbReference type="InterPro" id="IPR036388">
    <property type="entry name" value="WH-like_DNA-bd_sf"/>
</dbReference>
<gene>
    <name evidence="1" type="ORF">ETSY1_36795</name>
</gene>
<reference evidence="1 2" key="1">
    <citation type="journal article" date="2014" name="Nature">
        <title>An environmental bacterial taxon with a large and distinct metabolic repertoire.</title>
        <authorList>
            <person name="Wilson M.C."/>
            <person name="Mori T."/>
            <person name="Ruckert C."/>
            <person name="Uria A.R."/>
            <person name="Helf M.J."/>
            <person name="Takada K."/>
            <person name="Gernert C."/>
            <person name="Steffens U.A."/>
            <person name="Heycke N."/>
            <person name="Schmitt S."/>
            <person name="Rinke C."/>
            <person name="Helfrich E.J."/>
            <person name="Brachmann A.O."/>
            <person name="Gurgui C."/>
            <person name="Wakimoto T."/>
            <person name="Kracht M."/>
            <person name="Crusemann M."/>
            <person name="Hentschel U."/>
            <person name="Abe I."/>
            <person name="Matsunaga S."/>
            <person name="Kalinowski J."/>
            <person name="Takeyama H."/>
            <person name="Piel J."/>
        </authorList>
    </citation>
    <scope>NUCLEOTIDE SEQUENCE [LARGE SCALE GENOMIC DNA]</scope>
    <source>
        <strain evidence="2">TSY1</strain>
    </source>
</reference>
<protein>
    <recommendedName>
        <fullName evidence="3">Antitoxin</fullName>
    </recommendedName>
</protein>
<organism evidence="1 2">
    <name type="scientific">Entotheonella factor</name>
    <dbReference type="NCBI Taxonomy" id="1429438"/>
    <lineage>
        <taxon>Bacteria</taxon>
        <taxon>Pseudomonadati</taxon>
        <taxon>Nitrospinota/Tectimicrobiota group</taxon>
        <taxon>Candidatus Tectimicrobiota</taxon>
        <taxon>Candidatus Entotheonellia</taxon>
        <taxon>Candidatus Entotheonellales</taxon>
        <taxon>Candidatus Entotheonellaceae</taxon>
        <taxon>Candidatus Entotheonella</taxon>
    </lineage>
</organism>